<evidence type="ECO:0000313" key="2">
    <source>
        <dbReference type="Proteomes" id="UP001283361"/>
    </source>
</evidence>
<accession>A0AAE1D2J2</accession>
<sequence length="67" mass="7898">MKLERPLRPADLTRRGPHYNHRHAQAVALELLAGRVQRYKVRSGVTCRLSLEWFRYGLSDHQFSHSQ</sequence>
<gene>
    <name evidence="1" type="ORF">RRG08_024219</name>
</gene>
<proteinExistence type="predicted"/>
<reference evidence="1" key="1">
    <citation type="journal article" date="2023" name="G3 (Bethesda)">
        <title>A reference genome for the long-term kleptoplast-retaining sea slug Elysia crispata morphotype clarki.</title>
        <authorList>
            <person name="Eastman K.E."/>
            <person name="Pendleton A.L."/>
            <person name="Shaikh M.A."/>
            <person name="Suttiyut T."/>
            <person name="Ogas R."/>
            <person name="Tomko P."/>
            <person name="Gavelis G."/>
            <person name="Widhalm J.R."/>
            <person name="Wisecaver J.H."/>
        </authorList>
    </citation>
    <scope>NUCLEOTIDE SEQUENCE</scope>
    <source>
        <strain evidence="1">ECLA1</strain>
    </source>
</reference>
<dbReference type="Proteomes" id="UP001283361">
    <property type="component" value="Unassembled WGS sequence"/>
</dbReference>
<dbReference type="EMBL" id="JAWDGP010005686">
    <property type="protein sequence ID" value="KAK3754146.1"/>
    <property type="molecule type" value="Genomic_DNA"/>
</dbReference>
<keyword evidence="2" id="KW-1185">Reference proteome</keyword>
<evidence type="ECO:0000313" key="1">
    <source>
        <dbReference type="EMBL" id="KAK3754146.1"/>
    </source>
</evidence>
<dbReference type="AlphaFoldDB" id="A0AAE1D2J2"/>
<protein>
    <submittedName>
        <fullName evidence="1">Uncharacterized protein</fullName>
    </submittedName>
</protein>
<organism evidence="1 2">
    <name type="scientific">Elysia crispata</name>
    <name type="common">lettuce slug</name>
    <dbReference type="NCBI Taxonomy" id="231223"/>
    <lineage>
        <taxon>Eukaryota</taxon>
        <taxon>Metazoa</taxon>
        <taxon>Spiralia</taxon>
        <taxon>Lophotrochozoa</taxon>
        <taxon>Mollusca</taxon>
        <taxon>Gastropoda</taxon>
        <taxon>Heterobranchia</taxon>
        <taxon>Euthyneura</taxon>
        <taxon>Panpulmonata</taxon>
        <taxon>Sacoglossa</taxon>
        <taxon>Placobranchoidea</taxon>
        <taxon>Plakobranchidae</taxon>
        <taxon>Elysia</taxon>
    </lineage>
</organism>
<comment type="caution">
    <text evidence="1">The sequence shown here is derived from an EMBL/GenBank/DDBJ whole genome shotgun (WGS) entry which is preliminary data.</text>
</comment>
<name>A0AAE1D2J2_9GAST</name>